<keyword evidence="1" id="KW-0547">Nucleotide-binding</keyword>
<dbReference type="Pfam" id="PF07726">
    <property type="entry name" value="AAA_3"/>
    <property type="match status" value="1"/>
</dbReference>
<keyword evidence="2" id="KW-0067">ATP-binding</keyword>
<keyword evidence="8" id="KW-1185">Reference proteome</keyword>
<dbReference type="InterPro" id="IPR011703">
    <property type="entry name" value="ATPase_AAA-3"/>
</dbReference>
<evidence type="ECO:0000256" key="4">
    <source>
        <dbReference type="SAM" id="MobiDB-lite"/>
    </source>
</evidence>
<proteinExistence type="inferred from homology"/>
<feature type="domain" description="ATPase AAA-3" evidence="5">
    <location>
        <begin position="61"/>
        <end position="191"/>
    </location>
</feature>
<dbReference type="EMBL" id="AP023396">
    <property type="protein sequence ID" value="BCK55807.1"/>
    <property type="molecule type" value="Genomic_DNA"/>
</dbReference>
<dbReference type="GO" id="GO:0016887">
    <property type="term" value="F:ATP hydrolysis activity"/>
    <property type="evidence" value="ECO:0007669"/>
    <property type="project" value="InterPro"/>
</dbReference>
<dbReference type="InterPro" id="IPR041628">
    <property type="entry name" value="ChlI/MoxR_AAA_lid"/>
</dbReference>
<dbReference type="RefSeq" id="WP_187682991.1">
    <property type="nucleotide sequence ID" value="NZ_AP023396.1"/>
</dbReference>
<name>A0A7G1KKL6_9NOCA</name>
<feature type="compositionally biased region" description="Low complexity" evidence="4">
    <location>
        <begin position="377"/>
        <end position="390"/>
    </location>
</feature>
<evidence type="ECO:0000256" key="3">
    <source>
        <dbReference type="ARBA" id="ARBA00061607"/>
    </source>
</evidence>
<evidence type="ECO:0000259" key="6">
    <source>
        <dbReference type="Pfam" id="PF17863"/>
    </source>
</evidence>
<dbReference type="Gene3D" id="1.10.8.80">
    <property type="entry name" value="Magnesium chelatase subunit I, C-Terminal domain"/>
    <property type="match status" value="1"/>
</dbReference>
<dbReference type="Pfam" id="PF17863">
    <property type="entry name" value="AAA_lid_2"/>
    <property type="match status" value="1"/>
</dbReference>
<organism evidence="7 8">
    <name type="scientific">Nocardia wallacei</name>
    <dbReference type="NCBI Taxonomy" id="480035"/>
    <lineage>
        <taxon>Bacteria</taxon>
        <taxon>Bacillati</taxon>
        <taxon>Actinomycetota</taxon>
        <taxon>Actinomycetes</taxon>
        <taxon>Mycobacteriales</taxon>
        <taxon>Nocardiaceae</taxon>
        <taxon>Nocardia</taxon>
    </lineage>
</organism>
<feature type="domain" description="ChlI/MoxR AAA lid" evidence="6">
    <location>
        <begin position="268"/>
        <end position="332"/>
    </location>
</feature>
<dbReference type="Proteomes" id="UP000516173">
    <property type="component" value="Chromosome"/>
</dbReference>
<dbReference type="PIRSF" id="PIRSF002849">
    <property type="entry name" value="AAA_ATPase_chaperone_MoxR_prd"/>
    <property type="match status" value="1"/>
</dbReference>
<dbReference type="AlphaFoldDB" id="A0A7G1KKL6"/>
<feature type="region of interest" description="Disordered" evidence="4">
    <location>
        <begin position="343"/>
        <end position="390"/>
    </location>
</feature>
<dbReference type="FunFam" id="3.40.50.300:FF:000640">
    <property type="entry name" value="MoxR family ATPase"/>
    <property type="match status" value="1"/>
</dbReference>
<dbReference type="PANTHER" id="PTHR42759">
    <property type="entry name" value="MOXR FAMILY PROTEIN"/>
    <property type="match status" value="1"/>
</dbReference>
<gene>
    <name evidence="7" type="ORF">NWFMUON74_35790</name>
</gene>
<comment type="similarity">
    <text evidence="3">Belongs to the MoxR family.</text>
</comment>
<dbReference type="InterPro" id="IPR050764">
    <property type="entry name" value="CbbQ/NirQ/NorQ/GpvN"/>
</dbReference>
<dbReference type="InterPro" id="IPR027417">
    <property type="entry name" value="P-loop_NTPase"/>
</dbReference>
<accession>A0A7G1KKL6</accession>
<evidence type="ECO:0000256" key="2">
    <source>
        <dbReference type="ARBA" id="ARBA00022840"/>
    </source>
</evidence>
<evidence type="ECO:0000313" key="7">
    <source>
        <dbReference type="EMBL" id="BCK55807.1"/>
    </source>
</evidence>
<dbReference type="CDD" id="cd00009">
    <property type="entry name" value="AAA"/>
    <property type="match status" value="1"/>
</dbReference>
<dbReference type="KEGG" id="nwl:NWFMUON74_35790"/>
<sequence length="390" mass="42394">MFVTSTDGVSTVNSAKDAPAPATLERDVQTLEKAIYEVKRVIVGQDRLVERLLVGVLARGHVLLEGVPGIAKTLAVETFARVVGGTFSRVQFTPDLVPTDLVGTRIYRQGREEFDTELGPVVANFVLADEINRAPAKVQSALLEVMAERHVSIGGKTFPMPDPFLVMATQNPIESEGVYPLPEAQRDRFLFKVVVDYPSIEEEREIIYRMGVTPPEPKQILEPGELIRLQRLASNTFVHHALVDYVVRVISATRNPAEFGLEDVAGWIAYGASPRASLGIIAAARAVALIRGRDYVVPQDVVEVVPDVLRHRLVLSYDALADEVSPDDVIRRVLQTVGLPQVAPQANAPAPNQQPVAPMPAPAVGPQQGVPQPPVPNGQQAVGQQQPQRP</sequence>
<feature type="compositionally biased region" description="Low complexity" evidence="4">
    <location>
        <begin position="343"/>
        <end position="356"/>
    </location>
</feature>
<dbReference type="GeneID" id="80348105"/>
<evidence type="ECO:0000256" key="1">
    <source>
        <dbReference type="ARBA" id="ARBA00022741"/>
    </source>
</evidence>
<protein>
    <recommendedName>
        <fullName evidence="9">ATPase</fullName>
    </recommendedName>
</protein>
<evidence type="ECO:0008006" key="9">
    <source>
        <dbReference type="Google" id="ProtNLM"/>
    </source>
</evidence>
<dbReference type="PANTHER" id="PTHR42759:SF1">
    <property type="entry name" value="MAGNESIUM-CHELATASE SUBUNIT CHLD"/>
    <property type="match status" value="1"/>
</dbReference>
<dbReference type="GO" id="GO:0005524">
    <property type="term" value="F:ATP binding"/>
    <property type="evidence" value="ECO:0007669"/>
    <property type="project" value="UniProtKB-KW"/>
</dbReference>
<evidence type="ECO:0000259" key="5">
    <source>
        <dbReference type="Pfam" id="PF07726"/>
    </source>
</evidence>
<reference evidence="7 8" key="1">
    <citation type="submission" date="2020-08" db="EMBL/GenBank/DDBJ databases">
        <title>Genome Sequencing of Nocardia wallacei strain FMUON74 and assembly.</title>
        <authorList>
            <person name="Toyokawa M."/>
            <person name="Uesaka K."/>
        </authorList>
    </citation>
    <scope>NUCLEOTIDE SEQUENCE [LARGE SCALE GENOMIC DNA]</scope>
    <source>
        <strain evidence="7 8">FMUON74</strain>
    </source>
</reference>
<dbReference type="SUPFAM" id="SSF52540">
    <property type="entry name" value="P-loop containing nucleoside triphosphate hydrolases"/>
    <property type="match status" value="1"/>
</dbReference>
<evidence type="ECO:0000313" key="8">
    <source>
        <dbReference type="Proteomes" id="UP000516173"/>
    </source>
</evidence>
<dbReference type="Gene3D" id="3.40.50.300">
    <property type="entry name" value="P-loop containing nucleotide triphosphate hydrolases"/>
    <property type="match status" value="1"/>
</dbReference>